<dbReference type="PATRIC" id="fig|476272.21.peg.1919"/>
<reference evidence="1 2" key="1">
    <citation type="submission" date="2009-01" db="EMBL/GenBank/DDBJ databases">
        <authorList>
            <person name="Fulton L."/>
            <person name="Clifton S."/>
            <person name="Fulton B."/>
            <person name="Xu J."/>
            <person name="Minx P."/>
            <person name="Pepin K.H."/>
            <person name="Johnson M."/>
            <person name="Bhonagiri V."/>
            <person name="Nash W.E."/>
            <person name="Mardis E.R."/>
            <person name="Wilson R.K."/>
        </authorList>
    </citation>
    <scope>NUCLEOTIDE SEQUENCE [LARGE SCALE GENOMIC DNA]</scope>
    <source>
        <strain evidence="2">DSM 10507 / JCM 14656 / S5a33</strain>
    </source>
</reference>
<dbReference type="HOGENOM" id="CLU_2710406_0_0_9"/>
<dbReference type="Proteomes" id="UP000003100">
    <property type="component" value="Unassembled WGS sequence"/>
</dbReference>
<name>C0CNP6_BLAHS</name>
<gene>
    <name evidence="1" type="ORF">RUMHYD_02489</name>
</gene>
<protein>
    <submittedName>
        <fullName evidence="1">Uncharacterized protein</fullName>
    </submittedName>
</protein>
<accession>C0CNP6</accession>
<dbReference type="AlphaFoldDB" id="C0CNP6"/>
<dbReference type="EMBL" id="ACBZ01000134">
    <property type="protein sequence ID" value="EEG48612.1"/>
    <property type="molecule type" value="Genomic_DNA"/>
</dbReference>
<sequence>MKRNKFMPMIGHEVECKKYLCLLGEVQRYFLYDKEDLVTLMRENAFLSYKKLQDPTVEGKELSLKRPTAGEEF</sequence>
<evidence type="ECO:0000313" key="2">
    <source>
        <dbReference type="Proteomes" id="UP000003100"/>
    </source>
</evidence>
<organism evidence="1 2">
    <name type="scientific">Blautia hydrogenotrophica (strain DSM 10507 / JCM 14656 / S5a33)</name>
    <name type="common">Ruminococcus hydrogenotrophicus</name>
    <dbReference type="NCBI Taxonomy" id="476272"/>
    <lineage>
        <taxon>Bacteria</taxon>
        <taxon>Bacillati</taxon>
        <taxon>Bacillota</taxon>
        <taxon>Clostridia</taxon>
        <taxon>Lachnospirales</taxon>
        <taxon>Lachnospiraceae</taxon>
        <taxon>Blautia</taxon>
    </lineage>
</organism>
<evidence type="ECO:0000313" key="1">
    <source>
        <dbReference type="EMBL" id="EEG48612.1"/>
    </source>
</evidence>
<keyword evidence="2" id="KW-1185">Reference proteome</keyword>
<reference evidence="1 2" key="2">
    <citation type="submission" date="2009-02" db="EMBL/GenBank/DDBJ databases">
        <title>Draft genome sequence of Blautia hydrogenotrophica DSM 10507 (Ruminococcus hydrogenotrophicus DSM 10507).</title>
        <authorList>
            <person name="Sudarsanam P."/>
            <person name="Ley R."/>
            <person name="Guruge J."/>
            <person name="Turnbaugh P.J."/>
            <person name="Mahowald M."/>
            <person name="Liep D."/>
            <person name="Gordon J."/>
        </authorList>
    </citation>
    <scope>NUCLEOTIDE SEQUENCE [LARGE SCALE GENOMIC DNA]</scope>
    <source>
        <strain evidence="2">DSM 10507 / JCM 14656 / S5a33</strain>
    </source>
</reference>
<feature type="non-terminal residue" evidence="1">
    <location>
        <position position="73"/>
    </location>
</feature>
<proteinExistence type="predicted"/>
<comment type="caution">
    <text evidence="1">The sequence shown here is derived from an EMBL/GenBank/DDBJ whole genome shotgun (WGS) entry which is preliminary data.</text>
</comment>